<dbReference type="PANTHER" id="PTHR21549">
    <property type="entry name" value="MUTATED IN BLADDER CANCER 1"/>
    <property type="match status" value="1"/>
</dbReference>
<comment type="caution">
    <text evidence="2">The sequence shown here is derived from an EMBL/GenBank/DDBJ whole genome shotgun (WGS) entry which is preliminary data.</text>
</comment>
<organism evidence="2 3">
    <name type="scientific">Desmophyllum pertusum</name>
    <dbReference type="NCBI Taxonomy" id="174260"/>
    <lineage>
        <taxon>Eukaryota</taxon>
        <taxon>Metazoa</taxon>
        <taxon>Cnidaria</taxon>
        <taxon>Anthozoa</taxon>
        <taxon>Hexacorallia</taxon>
        <taxon>Scleractinia</taxon>
        <taxon>Caryophylliina</taxon>
        <taxon>Caryophylliidae</taxon>
        <taxon>Desmophyllum</taxon>
    </lineage>
</organism>
<dbReference type="OrthoDB" id="2152435at2759"/>
<evidence type="ECO:0000313" key="3">
    <source>
        <dbReference type="Proteomes" id="UP001163046"/>
    </source>
</evidence>
<evidence type="ECO:0000256" key="1">
    <source>
        <dbReference type="ARBA" id="ARBA00023054"/>
    </source>
</evidence>
<name>A0A9X0D593_9CNID</name>
<evidence type="ECO:0000313" key="2">
    <source>
        <dbReference type="EMBL" id="KAJ7385319.1"/>
    </source>
</evidence>
<sequence length="125" mass="14077">MEKKFESWSQLPAPATAAADVKKAAGAMTVSLPPAVAAFERFLAQTGGHRGGWDDYDHQLFLKLKSKHKNHEAFMRAAGSGIPGRSVDDVRQHDEWYSEYLILKESKKKASMNGKKTKRQRKMRC</sequence>
<reference evidence="2" key="1">
    <citation type="submission" date="2023-01" db="EMBL/GenBank/DDBJ databases">
        <title>Genome assembly of the deep-sea coral Lophelia pertusa.</title>
        <authorList>
            <person name="Herrera S."/>
            <person name="Cordes E."/>
        </authorList>
    </citation>
    <scope>NUCLEOTIDE SEQUENCE</scope>
    <source>
        <strain evidence="2">USNM1676648</strain>
        <tissue evidence="2">Polyp</tissue>
    </source>
</reference>
<proteinExistence type="predicted"/>
<accession>A0A9X0D593</accession>
<keyword evidence="1" id="KW-0175">Coiled coil</keyword>
<dbReference type="AlphaFoldDB" id="A0A9X0D593"/>
<protein>
    <submittedName>
        <fullName evidence="2">Uncharacterized protein</fullName>
    </submittedName>
</protein>
<dbReference type="EMBL" id="MU825881">
    <property type="protein sequence ID" value="KAJ7385319.1"/>
    <property type="molecule type" value="Genomic_DNA"/>
</dbReference>
<keyword evidence="3" id="KW-1185">Reference proteome</keyword>
<gene>
    <name evidence="2" type="ORF">OS493_016394</name>
</gene>
<dbReference type="InterPro" id="IPR039902">
    <property type="entry name" value="CCDC148/CCDC112"/>
</dbReference>
<dbReference type="PANTHER" id="PTHR21549:SF0">
    <property type="entry name" value="COILED-COIL DOMAIN-CONTAINING PROTEIN 112"/>
    <property type="match status" value="1"/>
</dbReference>
<dbReference type="Proteomes" id="UP001163046">
    <property type="component" value="Unassembled WGS sequence"/>
</dbReference>